<evidence type="ECO:0000313" key="3">
    <source>
        <dbReference type="EMBL" id="MBC5994155.1"/>
    </source>
</evidence>
<dbReference type="SUPFAM" id="SSF82153">
    <property type="entry name" value="FAS1 domain"/>
    <property type="match status" value="1"/>
</dbReference>
<dbReference type="InterPro" id="IPR000782">
    <property type="entry name" value="FAS1_domain"/>
</dbReference>
<dbReference type="PROSITE" id="PS50213">
    <property type="entry name" value="FAS1"/>
    <property type="match status" value="1"/>
</dbReference>
<feature type="signal peptide" evidence="1">
    <location>
        <begin position="1"/>
        <end position="28"/>
    </location>
</feature>
<evidence type="ECO:0000259" key="2">
    <source>
        <dbReference type="PROSITE" id="PS50213"/>
    </source>
</evidence>
<keyword evidence="4" id="KW-1185">Reference proteome</keyword>
<gene>
    <name evidence="3" type="ORF">H8S84_15005</name>
</gene>
<proteinExistence type="predicted"/>
<dbReference type="EMBL" id="JACRVF010000004">
    <property type="protein sequence ID" value="MBC5994155.1"/>
    <property type="molecule type" value="Genomic_DNA"/>
</dbReference>
<feature type="chain" id="PRO_5037011330" evidence="1">
    <location>
        <begin position="29"/>
        <end position="161"/>
    </location>
</feature>
<dbReference type="Pfam" id="PF02469">
    <property type="entry name" value="Fasciclin"/>
    <property type="match status" value="1"/>
</dbReference>
<dbReference type="PANTHER" id="PTHR10900">
    <property type="entry name" value="PERIOSTIN-RELATED"/>
    <property type="match status" value="1"/>
</dbReference>
<dbReference type="InterPro" id="IPR050904">
    <property type="entry name" value="Adhesion/Biosynth-related"/>
</dbReference>
<name>A0A923N769_9BACT</name>
<dbReference type="SMART" id="SM00554">
    <property type="entry name" value="FAS1"/>
    <property type="match status" value="1"/>
</dbReference>
<evidence type="ECO:0000256" key="1">
    <source>
        <dbReference type="SAM" id="SignalP"/>
    </source>
</evidence>
<dbReference type="InterPro" id="IPR036378">
    <property type="entry name" value="FAS1_dom_sf"/>
</dbReference>
<dbReference type="RefSeq" id="WP_187068172.1">
    <property type="nucleotide sequence ID" value="NZ_JACRVF010000004.1"/>
</dbReference>
<evidence type="ECO:0000313" key="4">
    <source>
        <dbReference type="Proteomes" id="UP000603640"/>
    </source>
</evidence>
<dbReference type="PANTHER" id="PTHR10900:SF77">
    <property type="entry name" value="FI19380P1"/>
    <property type="match status" value="1"/>
</dbReference>
<dbReference type="Gene3D" id="2.30.180.10">
    <property type="entry name" value="FAS1 domain"/>
    <property type="match status" value="1"/>
</dbReference>
<reference evidence="3" key="1">
    <citation type="submission" date="2020-08" db="EMBL/GenBank/DDBJ databases">
        <title>Pontibacter sp. SD6 16S ribosomal RNA gene Genome sequencing and assembly.</title>
        <authorList>
            <person name="Kang M."/>
        </authorList>
    </citation>
    <scope>NUCLEOTIDE SEQUENCE</scope>
    <source>
        <strain evidence="3">SD6</strain>
    </source>
</reference>
<feature type="domain" description="FAS1" evidence="2">
    <location>
        <begin position="26"/>
        <end position="159"/>
    </location>
</feature>
<dbReference type="Proteomes" id="UP000603640">
    <property type="component" value="Unassembled WGS sequence"/>
</dbReference>
<comment type="caution">
    <text evidence="3">The sequence shown here is derived from an EMBL/GenBank/DDBJ whole genome shotgun (WGS) entry which is preliminary data.</text>
</comment>
<protein>
    <submittedName>
        <fullName evidence="3">Fasciclin domain-containing protein</fullName>
    </submittedName>
</protein>
<accession>A0A923N769</accession>
<sequence>MKAKPYKIALKFFAIIAVLHLSALQVLAQQSAVVPQERASMLQYIVETKPALGDLIAKAGLAPTLSGDAVYTFLVPSNGEISKLQNEPAQRIRTVLSGHILKGKYLESDLKDGATIETLAGTKLTVCRKKDYTLVNGVRIEAANTEVKNGVIHNLSGAVKI</sequence>
<organism evidence="3 4">
    <name type="scientific">Pontibacter cellulosilyticus</name>
    <dbReference type="NCBI Taxonomy" id="1720253"/>
    <lineage>
        <taxon>Bacteria</taxon>
        <taxon>Pseudomonadati</taxon>
        <taxon>Bacteroidota</taxon>
        <taxon>Cytophagia</taxon>
        <taxon>Cytophagales</taxon>
        <taxon>Hymenobacteraceae</taxon>
        <taxon>Pontibacter</taxon>
    </lineage>
</organism>
<keyword evidence="1" id="KW-0732">Signal</keyword>
<dbReference type="AlphaFoldDB" id="A0A923N769"/>